<dbReference type="PANTHER" id="PTHR33446:SF2">
    <property type="entry name" value="PROTEIN TONB"/>
    <property type="match status" value="1"/>
</dbReference>
<keyword evidence="4" id="KW-1003">Cell membrane</keyword>
<proteinExistence type="inferred from homology"/>
<dbReference type="Pfam" id="PF03544">
    <property type="entry name" value="TonB_C"/>
    <property type="match status" value="1"/>
</dbReference>
<reference evidence="11 12" key="1">
    <citation type="journal article" date="2016" name="Nat. Commun.">
        <title>Thousands of microbial genomes shed light on interconnected biogeochemical processes in an aquifer system.</title>
        <authorList>
            <person name="Anantharaman K."/>
            <person name="Brown C.T."/>
            <person name="Hug L.A."/>
            <person name="Sharon I."/>
            <person name="Castelle C.J."/>
            <person name="Probst A.J."/>
            <person name="Thomas B.C."/>
            <person name="Singh A."/>
            <person name="Wilkins M.J."/>
            <person name="Karaoz U."/>
            <person name="Brodie E.L."/>
            <person name="Williams K.H."/>
            <person name="Hubbard S.S."/>
            <person name="Banfield J.F."/>
        </authorList>
    </citation>
    <scope>NUCLEOTIDE SEQUENCE [LARGE SCALE GENOMIC DNA]</scope>
</reference>
<dbReference type="STRING" id="1817816.A2Y64_08320"/>
<name>A0A1F5EWV9_9BACT</name>
<dbReference type="PANTHER" id="PTHR33446">
    <property type="entry name" value="PROTEIN TONB-RELATED"/>
    <property type="match status" value="1"/>
</dbReference>
<evidence type="ECO:0000313" key="12">
    <source>
        <dbReference type="Proteomes" id="UP000177187"/>
    </source>
</evidence>
<gene>
    <name evidence="11" type="ORF">A2Y64_08320</name>
</gene>
<organism evidence="11 12">
    <name type="scientific">Candidatus Coatesbacteria bacterium RBG_13_66_14</name>
    <dbReference type="NCBI Taxonomy" id="1817816"/>
    <lineage>
        <taxon>Bacteria</taxon>
        <taxon>Candidatus Coatesiibacteriota</taxon>
    </lineage>
</organism>
<dbReference type="InterPro" id="IPR037682">
    <property type="entry name" value="TonB_C"/>
</dbReference>
<comment type="subcellular location">
    <subcellularLocation>
        <location evidence="1">Cell inner membrane</location>
        <topology evidence="1">Single-pass membrane protein</topology>
        <orientation evidence="1">Periplasmic side</orientation>
    </subcellularLocation>
</comment>
<dbReference type="GO" id="GO:0031992">
    <property type="term" value="F:energy transducer activity"/>
    <property type="evidence" value="ECO:0007669"/>
    <property type="project" value="TreeGrafter"/>
</dbReference>
<keyword evidence="8" id="KW-1133">Transmembrane helix</keyword>
<keyword evidence="6" id="KW-0812">Transmembrane</keyword>
<keyword evidence="3" id="KW-0813">Transport</keyword>
<dbReference type="EMBL" id="MFAF01000139">
    <property type="protein sequence ID" value="OGD71840.1"/>
    <property type="molecule type" value="Genomic_DNA"/>
</dbReference>
<evidence type="ECO:0000256" key="1">
    <source>
        <dbReference type="ARBA" id="ARBA00004383"/>
    </source>
</evidence>
<evidence type="ECO:0000313" key="11">
    <source>
        <dbReference type="EMBL" id="OGD71840.1"/>
    </source>
</evidence>
<dbReference type="PROSITE" id="PS52015">
    <property type="entry name" value="TONB_CTD"/>
    <property type="match status" value="1"/>
</dbReference>
<keyword evidence="5" id="KW-0997">Cell inner membrane</keyword>
<evidence type="ECO:0000256" key="9">
    <source>
        <dbReference type="ARBA" id="ARBA00023136"/>
    </source>
</evidence>
<feature type="domain" description="TonB C-terminal" evidence="10">
    <location>
        <begin position="118"/>
        <end position="210"/>
    </location>
</feature>
<keyword evidence="9" id="KW-0472">Membrane</keyword>
<comment type="caution">
    <text evidence="11">The sequence shown here is derived from an EMBL/GenBank/DDBJ whole genome shotgun (WGS) entry which is preliminary data.</text>
</comment>
<dbReference type="GO" id="GO:0015031">
    <property type="term" value="P:protein transport"/>
    <property type="evidence" value="ECO:0007669"/>
    <property type="project" value="UniProtKB-KW"/>
</dbReference>
<dbReference type="SUPFAM" id="SSF74653">
    <property type="entry name" value="TolA/TonB C-terminal domain"/>
    <property type="match status" value="1"/>
</dbReference>
<evidence type="ECO:0000256" key="4">
    <source>
        <dbReference type="ARBA" id="ARBA00022475"/>
    </source>
</evidence>
<dbReference type="GO" id="GO:0055085">
    <property type="term" value="P:transmembrane transport"/>
    <property type="evidence" value="ECO:0007669"/>
    <property type="project" value="InterPro"/>
</dbReference>
<dbReference type="Gene3D" id="3.30.1150.10">
    <property type="match status" value="1"/>
</dbReference>
<dbReference type="InterPro" id="IPR006260">
    <property type="entry name" value="TonB/TolA_C"/>
</dbReference>
<evidence type="ECO:0000256" key="2">
    <source>
        <dbReference type="ARBA" id="ARBA00006555"/>
    </source>
</evidence>
<evidence type="ECO:0000256" key="3">
    <source>
        <dbReference type="ARBA" id="ARBA00022448"/>
    </source>
</evidence>
<keyword evidence="7" id="KW-0653">Protein transport</keyword>
<evidence type="ECO:0000256" key="7">
    <source>
        <dbReference type="ARBA" id="ARBA00022927"/>
    </source>
</evidence>
<dbReference type="InterPro" id="IPR051045">
    <property type="entry name" value="TonB-dependent_transducer"/>
</dbReference>
<evidence type="ECO:0000256" key="5">
    <source>
        <dbReference type="ARBA" id="ARBA00022519"/>
    </source>
</evidence>
<evidence type="ECO:0000256" key="8">
    <source>
        <dbReference type="ARBA" id="ARBA00022989"/>
    </source>
</evidence>
<dbReference type="NCBIfam" id="TIGR01352">
    <property type="entry name" value="tonB_Cterm"/>
    <property type="match status" value="1"/>
</dbReference>
<sequence length="210" mass="22829">MRQGKRNLFLQALLVSLLGNLTIVMVIANYAESVTPLAPARGVQELANLEVLKPPPLTIKVPEVKPPPRTVQAAPELSDSPDAVDTYRTPAIEYVPVEPDPDLWPDIKHNVNIPDPTLGYTPPKAVHAPEPEYPQLLKEAGWSGSCTVGLYISEKGEILKVWVIHPSGKTEADLAALTAAESSRWEPASEAGLAIPKSICVTYEFLVEVR</sequence>
<dbReference type="GO" id="GO:0098797">
    <property type="term" value="C:plasma membrane protein complex"/>
    <property type="evidence" value="ECO:0007669"/>
    <property type="project" value="TreeGrafter"/>
</dbReference>
<accession>A0A1F5EWV9</accession>
<evidence type="ECO:0000259" key="10">
    <source>
        <dbReference type="PROSITE" id="PS52015"/>
    </source>
</evidence>
<dbReference type="AlphaFoldDB" id="A0A1F5EWV9"/>
<protein>
    <recommendedName>
        <fullName evidence="10">TonB C-terminal domain-containing protein</fullName>
    </recommendedName>
</protein>
<dbReference type="Proteomes" id="UP000177187">
    <property type="component" value="Unassembled WGS sequence"/>
</dbReference>
<comment type="similarity">
    <text evidence="2">Belongs to the TonB family.</text>
</comment>
<evidence type="ECO:0000256" key="6">
    <source>
        <dbReference type="ARBA" id="ARBA00022692"/>
    </source>
</evidence>